<dbReference type="GO" id="GO:0055038">
    <property type="term" value="C:recycling endosome membrane"/>
    <property type="evidence" value="ECO:0007669"/>
    <property type="project" value="TreeGrafter"/>
</dbReference>
<evidence type="ECO:0000313" key="9">
    <source>
        <dbReference type="EMBL" id="KAK9842646.1"/>
    </source>
</evidence>
<comment type="function">
    <text evidence="1 6">Probably involved in membrane trafficking.</text>
</comment>
<evidence type="ECO:0000256" key="2">
    <source>
        <dbReference type="ARBA" id="ARBA00010482"/>
    </source>
</evidence>
<keyword evidence="6" id="KW-0968">Cytoplasmic vesicle</keyword>
<accession>A0AAW1SA40</accession>
<evidence type="ECO:0000256" key="4">
    <source>
        <dbReference type="ARBA" id="ARBA00022989"/>
    </source>
</evidence>
<dbReference type="GO" id="GO:0005886">
    <property type="term" value="C:plasma membrane"/>
    <property type="evidence" value="ECO:0007669"/>
    <property type="project" value="UniProtKB-SubCell"/>
</dbReference>
<evidence type="ECO:0000256" key="1">
    <source>
        <dbReference type="ARBA" id="ARBA00004003"/>
    </source>
</evidence>
<evidence type="ECO:0000256" key="5">
    <source>
        <dbReference type="ARBA" id="ARBA00023136"/>
    </source>
</evidence>
<evidence type="ECO:0000256" key="3">
    <source>
        <dbReference type="ARBA" id="ARBA00022692"/>
    </source>
</evidence>
<dbReference type="AlphaFoldDB" id="A0AAW1SA40"/>
<comment type="similarity">
    <text evidence="2 6">Belongs to the SCAMP family.</text>
</comment>
<reference evidence="9 10" key="1">
    <citation type="journal article" date="2024" name="Nat. Commun.">
        <title>Phylogenomics reveals the evolutionary origins of lichenization in chlorophyte algae.</title>
        <authorList>
            <person name="Puginier C."/>
            <person name="Libourel C."/>
            <person name="Otte J."/>
            <person name="Skaloud P."/>
            <person name="Haon M."/>
            <person name="Grisel S."/>
            <person name="Petersen M."/>
            <person name="Berrin J.G."/>
            <person name="Delaux P.M."/>
            <person name="Dal Grande F."/>
            <person name="Keller J."/>
        </authorList>
    </citation>
    <scope>NUCLEOTIDE SEQUENCE [LARGE SCALE GENOMIC DNA]</scope>
    <source>
        <strain evidence="9 10">SAG 2145</strain>
    </source>
</reference>
<comment type="subcellular location">
    <subcellularLocation>
        <location evidence="6">Cell membrane</location>
        <topology evidence="6">Multi-pass membrane protein</topology>
    </subcellularLocation>
    <subcellularLocation>
        <location evidence="6">Cytoplasmic vesicle</location>
        <location evidence="6">Secretory vesicle membrane</location>
        <topology evidence="6">Multi-pass membrane protein</topology>
    </subcellularLocation>
</comment>
<proteinExistence type="inferred from homology"/>
<keyword evidence="7" id="KW-0175">Coiled coil</keyword>
<evidence type="ECO:0000313" key="10">
    <source>
        <dbReference type="Proteomes" id="UP001438707"/>
    </source>
</evidence>
<evidence type="ECO:0000256" key="8">
    <source>
        <dbReference type="SAM" id="MobiDB-lite"/>
    </source>
</evidence>
<feature type="transmembrane region" description="Helical" evidence="6">
    <location>
        <begin position="180"/>
        <end position="201"/>
    </location>
</feature>
<dbReference type="GO" id="GO:0032588">
    <property type="term" value="C:trans-Golgi network membrane"/>
    <property type="evidence" value="ECO:0007669"/>
    <property type="project" value="TreeGrafter"/>
</dbReference>
<keyword evidence="5 6" id="KW-0472">Membrane</keyword>
<feature type="transmembrane region" description="Helical" evidence="6">
    <location>
        <begin position="148"/>
        <end position="174"/>
    </location>
</feature>
<protein>
    <recommendedName>
        <fullName evidence="6">Secretory carrier-associated membrane protein</fullName>
        <shortName evidence="6">Secretory carrier membrane protein</shortName>
    </recommendedName>
</protein>
<feature type="transmembrane region" description="Helical" evidence="6">
    <location>
        <begin position="213"/>
        <end position="235"/>
    </location>
</feature>
<name>A0AAW1SA40_9CHLO</name>
<keyword evidence="3 6" id="KW-0812">Transmembrane</keyword>
<sequence>MARDNPFAVDPFQSPNPPLFGSENGHSNTVASVPEAAGADDWGASRTGAWGSSGPQMSRNNLLNDIEAPASTIAVQKEDKSGKRADKLSKREAELNAKEEQLKKWEQELRTNGNLRPKKNWPRCWPILHHDIAGDVPADNQYVVRYCYWCYLGLVWCLTFNWFGALIAMCAINPGNGRLFGFMLATVYWFAGVPGAWILWYQRIYNASRNDRALTYAWFFFAFTVHTAFCIWAAISPPLPIINDWAHTGFITAVKAFDKNTFTGVVYIIGGVFWACEALWDIWCLKSVYRIFRGGNANTKQMKRELALHALSKA</sequence>
<evidence type="ECO:0000256" key="6">
    <source>
        <dbReference type="RuleBase" id="RU363122"/>
    </source>
</evidence>
<dbReference type="EMBL" id="JALJOS010000002">
    <property type="protein sequence ID" value="KAK9842646.1"/>
    <property type="molecule type" value="Genomic_DNA"/>
</dbReference>
<dbReference type="GO" id="GO:0030658">
    <property type="term" value="C:transport vesicle membrane"/>
    <property type="evidence" value="ECO:0007669"/>
    <property type="project" value="UniProtKB-SubCell"/>
</dbReference>
<organism evidence="9 10">
    <name type="scientific">Apatococcus lobatus</name>
    <dbReference type="NCBI Taxonomy" id="904363"/>
    <lineage>
        <taxon>Eukaryota</taxon>
        <taxon>Viridiplantae</taxon>
        <taxon>Chlorophyta</taxon>
        <taxon>core chlorophytes</taxon>
        <taxon>Trebouxiophyceae</taxon>
        <taxon>Chlorellales</taxon>
        <taxon>Chlorellaceae</taxon>
        <taxon>Apatococcus</taxon>
    </lineage>
</organism>
<feature type="region of interest" description="Disordered" evidence="8">
    <location>
        <begin position="1"/>
        <end position="61"/>
    </location>
</feature>
<keyword evidence="6" id="KW-1003">Cell membrane</keyword>
<dbReference type="GO" id="GO:0015031">
    <property type="term" value="P:protein transport"/>
    <property type="evidence" value="ECO:0007669"/>
    <property type="project" value="InterPro"/>
</dbReference>
<dbReference type="Proteomes" id="UP001438707">
    <property type="component" value="Unassembled WGS sequence"/>
</dbReference>
<dbReference type="PANTHER" id="PTHR10687:SF2">
    <property type="entry name" value="SECRETORY CARRIER-ASSOCIATED MEMBRANE PROTEIN"/>
    <property type="match status" value="1"/>
</dbReference>
<dbReference type="InterPro" id="IPR007273">
    <property type="entry name" value="SCAMP"/>
</dbReference>
<dbReference type="Pfam" id="PF04144">
    <property type="entry name" value="SCAMP"/>
    <property type="match status" value="1"/>
</dbReference>
<gene>
    <name evidence="9" type="ORF">WJX74_000047</name>
</gene>
<evidence type="ECO:0000256" key="7">
    <source>
        <dbReference type="SAM" id="Coils"/>
    </source>
</evidence>
<keyword evidence="4 6" id="KW-1133">Transmembrane helix</keyword>
<dbReference type="PANTHER" id="PTHR10687">
    <property type="entry name" value="SECRETORY CARRIER-ASSOCIATED MEMBRANE PROTEIN SCAMP"/>
    <property type="match status" value="1"/>
</dbReference>
<keyword evidence="10" id="KW-1185">Reference proteome</keyword>
<feature type="transmembrane region" description="Helical" evidence="6">
    <location>
        <begin position="264"/>
        <end position="283"/>
    </location>
</feature>
<keyword evidence="6" id="KW-0813">Transport</keyword>
<comment type="caution">
    <text evidence="9">The sequence shown here is derived from an EMBL/GenBank/DDBJ whole genome shotgun (WGS) entry which is preliminary data.</text>
</comment>
<feature type="coiled-coil region" evidence="7">
    <location>
        <begin position="88"/>
        <end position="115"/>
    </location>
</feature>